<name>A0ABT1QR66_9GAMM</name>
<dbReference type="InterPro" id="IPR000873">
    <property type="entry name" value="AMP-dep_synth/lig_dom"/>
</dbReference>
<gene>
    <name evidence="4" type="ORF">NM961_08605</name>
</gene>
<dbReference type="Gene3D" id="3.40.50.12780">
    <property type="entry name" value="N-terminal domain of ligase-like"/>
    <property type="match status" value="1"/>
</dbReference>
<organism evidence="4 5">
    <name type="scientific">Tahibacter harae</name>
    <dbReference type="NCBI Taxonomy" id="2963937"/>
    <lineage>
        <taxon>Bacteria</taxon>
        <taxon>Pseudomonadati</taxon>
        <taxon>Pseudomonadota</taxon>
        <taxon>Gammaproteobacteria</taxon>
        <taxon>Lysobacterales</taxon>
        <taxon>Rhodanobacteraceae</taxon>
        <taxon>Tahibacter</taxon>
    </lineage>
</organism>
<dbReference type="Pfam" id="PF16177">
    <property type="entry name" value="ACAS_N"/>
    <property type="match status" value="1"/>
</dbReference>
<dbReference type="Proteomes" id="UP001165498">
    <property type="component" value="Unassembled WGS sequence"/>
</dbReference>
<evidence type="ECO:0000259" key="3">
    <source>
        <dbReference type="Pfam" id="PF16177"/>
    </source>
</evidence>
<proteinExistence type="inferred from homology"/>
<evidence type="ECO:0000259" key="2">
    <source>
        <dbReference type="Pfam" id="PF00501"/>
    </source>
</evidence>
<feature type="domain" description="Acetyl-coenzyme A synthetase N-terminal" evidence="3">
    <location>
        <begin position="37"/>
        <end position="93"/>
    </location>
</feature>
<dbReference type="EMBL" id="JANFQO010000006">
    <property type="protein sequence ID" value="MCQ4164769.1"/>
    <property type="molecule type" value="Genomic_DNA"/>
</dbReference>
<keyword evidence="5" id="KW-1185">Reference proteome</keyword>
<dbReference type="InterPro" id="IPR042099">
    <property type="entry name" value="ANL_N_sf"/>
</dbReference>
<dbReference type="RefSeq" id="WP_255913690.1">
    <property type="nucleotide sequence ID" value="NZ_JANFQO010000006.1"/>
</dbReference>
<comment type="caution">
    <text evidence="4">The sequence shown here is derived from an EMBL/GenBank/DDBJ whole genome shotgun (WGS) entry which is preliminary data.</text>
</comment>
<sequence length="492" mass="53368">MKKPIWEPSPERIERANINRFVRYVREQTGNEDLRRYAPLYDFSIRHPERFWSLVWEFCGIRASGTFHEVLVDADRLPGARWFPGIRLNFAQNLLRFRDERCALSGPSLNSGTLELSYAELQQQVARLAAALREQGLKPGDHVSAVLPNCCEAVIALLAAVALGATWSACAGTADAAHIAAALGGFAPQWIFTGAAHEAAVAAAQPQARRIVIGAASAQAIAWNTLLAHEPAPLSYELAGFDHPLYALHHDDGSTSLHSAGGTLIQHLKELVLHADLKREDRVLFAADPGQPLWYWLVSALAVGSTLVLAGANFDPAQDASWDRVDEHAVSVIALTPAQIEAFCDGAANPRETHKLLSLKTVLAVGGQLDAGRVAQVYARLKDRLMLSTFCGHAGGLSFLALGCPLLPVYADEVQCRGLGMKIEILDETGQPLHHEQRGALACLAPFPALPLGLLGDTDGSLFQQRYFARRNAWCSGERGTLTEHEGVQLQG</sequence>
<dbReference type="SUPFAM" id="SSF56801">
    <property type="entry name" value="Acetyl-CoA synthetase-like"/>
    <property type="match status" value="1"/>
</dbReference>
<accession>A0ABT1QR66</accession>
<dbReference type="InterPro" id="IPR032387">
    <property type="entry name" value="ACAS_N"/>
</dbReference>
<reference evidence="4" key="1">
    <citation type="submission" date="2022-07" db="EMBL/GenBank/DDBJ databases">
        <title>Tahibacter sp., a new gammaproteobacterium isolated from the silt sample collected at pig farm.</title>
        <authorList>
            <person name="Chen H."/>
        </authorList>
    </citation>
    <scope>NUCLEOTIDE SEQUENCE</scope>
    <source>
        <strain evidence="4">P2K</strain>
    </source>
</reference>
<dbReference type="PANTHER" id="PTHR42921:SF1">
    <property type="entry name" value="ACETOACETYL-COA SYNTHETASE"/>
    <property type="match status" value="1"/>
</dbReference>
<protein>
    <submittedName>
        <fullName evidence="4">AMP-binding protein</fullName>
    </submittedName>
</protein>
<feature type="domain" description="AMP-dependent synthetase/ligase" evidence="2">
    <location>
        <begin position="111"/>
        <end position="441"/>
    </location>
</feature>
<evidence type="ECO:0000256" key="1">
    <source>
        <dbReference type="ARBA" id="ARBA00006432"/>
    </source>
</evidence>
<dbReference type="PANTHER" id="PTHR42921">
    <property type="entry name" value="ACETOACETYL-COA SYNTHETASE"/>
    <property type="match status" value="1"/>
</dbReference>
<evidence type="ECO:0000313" key="4">
    <source>
        <dbReference type="EMBL" id="MCQ4164769.1"/>
    </source>
</evidence>
<evidence type="ECO:0000313" key="5">
    <source>
        <dbReference type="Proteomes" id="UP001165498"/>
    </source>
</evidence>
<dbReference type="Pfam" id="PF00501">
    <property type="entry name" value="AMP-binding"/>
    <property type="match status" value="1"/>
</dbReference>
<comment type="similarity">
    <text evidence="1">Belongs to the ATP-dependent AMP-binding enzyme family.</text>
</comment>